<sequence>MGLRRAATLLATTAALASATVLAAAPAQAAQGILPGGDIAAENCADWVDEAPLDVRLVEIPETVHPGEWASLTYRVTNRYPHAVDRLYTWMEIGAYDAVGNDVQTTAQWRAASGAWLDLPPEPVTRDDYFGHTGRLAPGQSATARVRILITEDAPESIGSAAFMATWAHQGTCSYYISDLEYRVGD</sequence>
<evidence type="ECO:0000313" key="2">
    <source>
        <dbReference type="EMBL" id="RKN37750.1"/>
    </source>
</evidence>
<evidence type="ECO:0008006" key="4">
    <source>
        <dbReference type="Google" id="ProtNLM"/>
    </source>
</evidence>
<reference evidence="2 3" key="1">
    <citation type="journal article" date="2014" name="Int. J. Syst. Evol. Microbiol.">
        <title>Streptomyces hoynatensis sp. nov., isolated from deep marine sediment.</title>
        <authorList>
            <person name="Veyisoglu A."/>
            <person name="Sahin N."/>
        </authorList>
    </citation>
    <scope>NUCLEOTIDE SEQUENCE [LARGE SCALE GENOMIC DNA]</scope>
    <source>
        <strain evidence="2 3">KCTC 29097</strain>
    </source>
</reference>
<feature type="chain" id="PRO_5017397388" description="DUF11 domain-containing protein" evidence="1">
    <location>
        <begin position="30"/>
        <end position="186"/>
    </location>
</feature>
<dbReference type="RefSeq" id="WP_120684239.1">
    <property type="nucleotide sequence ID" value="NZ_RBAL01000022.1"/>
</dbReference>
<gene>
    <name evidence="2" type="ORF">D7294_26710</name>
</gene>
<dbReference type="OrthoDB" id="4333582at2"/>
<name>A0A3A9YNZ1_9ACTN</name>
<dbReference type="Proteomes" id="UP000272474">
    <property type="component" value="Unassembled WGS sequence"/>
</dbReference>
<evidence type="ECO:0000313" key="3">
    <source>
        <dbReference type="Proteomes" id="UP000272474"/>
    </source>
</evidence>
<keyword evidence="3" id="KW-1185">Reference proteome</keyword>
<evidence type="ECO:0000256" key="1">
    <source>
        <dbReference type="SAM" id="SignalP"/>
    </source>
</evidence>
<comment type="caution">
    <text evidence="2">The sequence shown here is derived from an EMBL/GenBank/DDBJ whole genome shotgun (WGS) entry which is preliminary data.</text>
</comment>
<organism evidence="2 3">
    <name type="scientific">Streptomyces hoynatensis</name>
    <dbReference type="NCBI Taxonomy" id="1141874"/>
    <lineage>
        <taxon>Bacteria</taxon>
        <taxon>Bacillati</taxon>
        <taxon>Actinomycetota</taxon>
        <taxon>Actinomycetes</taxon>
        <taxon>Kitasatosporales</taxon>
        <taxon>Streptomycetaceae</taxon>
        <taxon>Streptomyces</taxon>
    </lineage>
</organism>
<dbReference type="EMBL" id="RBAL01000022">
    <property type="protein sequence ID" value="RKN37750.1"/>
    <property type="molecule type" value="Genomic_DNA"/>
</dbReference>
<proteinExistence type="predicted"/>
<dbReference type="AlphaFoldDB" id="A0A3A9YNZ1"/>
<accession>A0A3A9YNZ1</accession>
<keyword evidence="1" id="KW-0732">Signal</keyword>
<protein>
    <recommendedName>
        <fullName evidence="4">DUF11 domain-containing protein</fullName>
    </recommendedName>
</protein>
<feature type="signal peptide" evidence="1">
    <location>
        <begin position="1"/>
        <end position="29"/>
    </location>
</feature>